<accession>A0A3D8QPM1</accession>
<dbReference type="SUPFAM" id="SSF51735">
    <property type="entry name" value="NAD(P)-binding Rossmann-fold domains"/>
    <property type="match status" value="1"/>
</dbReference>
<dbReference type="GO" id="GO:0016491">
    <property type="term" value="F:oxidoreductase activity"/>
    <property type="evidence" value="ECO:0007669"/>
    <property type="project" value="UniProtKB-KW"/>
</dbReference>
<dbReference type="PANTHER" id="PTHR47534">
    <property type="entry name" value="YALI0E05731P"/>
    <property type="match status" value="1"/>
</dbReference>
<proteinExistence type="predicted"/>
<dbReference type="InterPro" id="IPR052228">
    <property type="entry name" value="Sec_Metab_Biosynth_Oxidored"/>
</dbReference>
<evidence type="ECO:0000313" key="2">
    <source>
        <dbReference type="EMBL" id="RDW63628.1"/>
    </source>
</evidence>
<organism evidence="2 3">
    <name type="scientific">Coleophoma cylindrospora</name>
    <dbReference type="NCBI Taxonomy" id="1849047"/>
    <lineage>
        <taxon>Eukaryota</taxon>
        <taxon>Fungi</taxon>
        <taxon>Dikarya</taxon>
        <taxon>Ascomycota</taxon>
        <taxon>Pezizomycotina</taxon>
        <taxon>Leotiomycetes</taxon>
        <taxon>Helotiales</taxon>
        <taxon>Dermateaceae</taxon>
        <taxon>Coleophoma</taxon>
    </lineage>
</organism>
<dbReference type="PANTHER" id="PTHR47534:SF3">
    <property type="entry name" value="ALCOHOL DEHYDROGENASE-LIKE C-TERMINAL DOMAIN-CONTAINING PROTEIN"/>
    <property type="match status" value="1"/>
</dbReference>
<reference evidence="2 3" key="1">
    <citation type="journal article" date="2018" name="IMA Fungus">
        <title>IMA Genome-F 9: Draft genome sequence of Annulohypoxylon stygium, Aspergillus mulundensis, Berkeleyomyces basicola (syn. Thielaviopsis basicola), Ceratocystis smalleyi, two Cercospora beticola strains, Coleophoma cylindrospora, Fusarium fracticaudum, Phialophora cf. hyalina, and Morchella septimelata.</title>
        <authorList>
            <person name="Wingfield B.D."/>
            <person name="Bills G.F."/>
            <person name="Dong Y."/>
            <person name="Huang W."/>
            <person name="Nel W.J."/>
            <person name="Swalarsk-Parry B.S."/>
            <person name="Vaghefi N."/>
            <person name="Wilken P.M."/>
            <person name="An Z."/>
            <person name="de Beer Z.W."/>
            <person name="De Vos L."/>
            <person name="Chen L."/>
            <person name="Duong T.A."/>
            <person name="Gao Y."/>
            <person name="Hammerbacher A."/>
            <person name="Kikkert J.R."/>
            <person name="Li Y."/>
            <person name="Li H."/>
            <person name="Li K."/>
            <person name="Li Q."/>
            <person name="Liu X."/>
            <person name="Ma X."/>
            <person name="Naidoo K."/>
            <person name="Pethybridge S.J."/>
            <person name="Sun J."/>
            <person name="Steenkamp E.T."/>
            <person name="van der Nest M.A."/>
            <person name="van Wyk S."/>
            <person name="Wingfield M.J."/>
            <person name="Xiong C."/>
            <person name="Yue Q."/>
            <person name="Zhang X."/>
        </authorList>
    </citation>
    <scope>NUCLEOTIDE SEQUENCE [LARGE SCALE GENOMIC DNA]</scope>
    <source>
        <strain evidence="2 3">BP6252</strain>
    </source>
</reference>
<dbReference type="EMBL" id="PDLM01000013">
    <property type="protein sequence ID" value="RDW63628.1"/>
    <property type="molecule type" value="Genomic_DNA"/>
</dbReference>
<name>A0A3D8QPM1_9HELO</name>
<protein>
    <submittedName>
        <fullName evidence="2">Uncharacterized protein</fullName>
    </submittedName>
</protein>
<dbReference type="InterPro" id="IPR036291">
    <property type="entry name" value="NAD(P)-bd_dom_sf"/>
</dbReference>
<dbReference type="AlphaFoldDB" id="A0A3D8QPM1"/>
<keyword evidence="1" id="KW-0560">Oxidoreductase</keyword>
<keyword evidence="3" id="KW-1185">Reference proteome</keyword>
<sequence length="147" mass="16609">MAASLRIYLVGHKSSEERMHTFIQELQAINPKAEVIWTKAEVALLAETKRVCKVIKSKESCVDLLFLTTGHAPFGPRRETAKSLEIAQSLEYYSRILFVLYILPLLNKAEVSKVVSVLMGELEQKLNDSDDLDLKKPGNFNFIKAQT</sequence>
<evidence type="ECO:0000313" key="3">
    <source>
        <dbReference type="Proteomes" id="UP000256645"/>
    </source>
</evidence>
<comment type="caution">
    <text evidence="2">The sequence shown here is derived from an EMBL/GenBank/DDBJ whole genome shotgun (WGS) entry which is preliminary data.</text>
</comment>
<dbReference type="OrthoDB" id="2898509at2759"/>
<gene>
    <name evidence="2" type="ORF">BP6252_11173</name>
</gene>
<dbReference type="Proteomes" id="UP000256645">
    <property type="component" value="Unassembled WGS sequence"/>
</dbReference>
<dbReference type="Gene3D" id="3.40.50.720">
    <property type="entry name" value="NAD(P)-binding Rossmann-like Domain"/>
    <property type="match status" value="1"/>
</dbReference>
<dbReference type="STRING" id="1849047.A0A3D8QPM1"/>
<evidence type="ECO:0000256" key="1">
    <source>
        <dbReference type="ARBA" id="ARBA00023002"/>
    </source>
</evidence>